<proteinExistence type="inferred from homology"/>
<dbReference type="Proteomes" id="UP000282613">
    <property type="component" value="Unassembled WGS sequence"/>
</dbReference>
<sequence length="87" mass="9894">MDGHSKPCPISFSQDFEGQRLAERIMNVVLPFCCVVGFILGYFFEQLSISVGTVLAGLVICILVLPPWPMYRKHPLKWQKSNKSHNE</sequence>
<evidence type="ECO:0000256" key="8">
    <source>
        <dbReference type="ARBA" id="ARBA00032913"/>
    </source>
</evidence>
<evidence type="ECO:0000313" key="11">
    <source>
        <dbReference type="EMBL" id="VDK40247.1"/>
    </source>
</evidence>
<evidence type="ECO:0000256" key="3">
    <source>
        <dbReference type="ARBA" id="ARBA00017059"/>
    </source>
</evidence>
<protein>
    <recommendedName>
        <fullName evidence="3">Signal peptidase complex subunit 1</fullName>
    </recommendedName>
    <alternativeName>
        <fullName evidence="8">Microsomal signal peptidase 12 kDa subunit</fullName>
    </alternativeName>
</protein>
<dbReference type="OrthoDB" id="263893at2759"/>
<reference evidence="11 12" key="2">
    <citation type="submission" date="2018-11" db="EMBL/GenBank/DDBJ databases">
        <authorList>
            <consortium name="Pathogen Informatics"/>
        </authorList>
    </citation>
    <scope>NUCLEOTIDE SEQUENCE [LARGE SCALE GENOMIC DNA]</scope>
</reference>
<organism evidence="13">
    <name type="scientific">Taenia asiatica</name>
    <name type="common">Asian tapeworm</name>
    <dbReference type="NCBI Taxonomy" id="60517"/>
    <lineage>
        <taxon>Eukaryota</taxon>
        <taxon>Metazoa</taxon>
        <taxon>Spiralia</taxon>
        <taxon>Lophotrochozoa</taxon>
        <taxon>Platyhelminthes</taxon>
        <taxon>Cestoda</taxon>
        <taxon>Eucestoda</taxon>
        <taxon>Cyclophyllidea</taxon>
        <taxon>Taeniidae</taxon>
        <taxon>Taenia</taxon>
    </lineage>
</organism>
<dbReference type="GO" id="GO:0005787">
    <property type="term" value="C:signal peptidase complex"/>
    <property type="evidence" value="ECO:0007669"/>
    <property type="project" value="InterPro"/>
</dbReference>
<dbReference type="STRING" id="60517.A0A0R3WCI8"/>
<dbReference type="WBParaSite" id="TASK_0000842201-mRNA-1">
    <property type="protein sequence ID" value="TASK_0000842201-mRNA-1"/>
    <property type="gene ID" value="TASK_0000842201"/>
</dbReference>
<evidence type="ECO:0000313" key="13">
    <source>
        <dbReference type="WBParaSite" id="TASK_0000842201-mRNA-1"/>
    </source>
</evidence>
<dbReference type="AlphaFoldDB" id="A0A0R3WCI8"/>
<evidence type="ECO:0000256" key="10">
    <source>
        <dbReference type="SAM" id="Phobius"/>
    </source>
</evidence>
<dbReference type="Pfam" id="PF06645">
    <property type="entry name" value="SPC12"/>
    <property type="match status" value="1"/>
</dbReference>
<name>A0A0R3WCI8_TAEAS</name>
<evidence type="ECO:0000313" key="12">
    <source>
        <dbReference type="Proteomes" id="UP000282613"/>
    </source>
</evidence>
<comment type="similarity">
    <text evidence="2">Belongs to the SPCS1 family.</text>
</comment>
<accession>A0A0R3WCI8</accession>
<feature type="transmembrane region" description="Helical" evidence="10">
    <location>
        <begin position="50"/>
        <end position="71"/>
    </location>
</feature>
<feature type="transmembrane region" description="Helical" evidence="10">
    <location>
        <begin position="25"/>
        <end position="44"/>
    </location>
</feature>
<dbReference type="PANTHER" id="PTHR13202">
    <property type="entry name" value="MICROSOMAL SIGNAL PEPTIDASE 12 KDA SUBUNIT"/>
    <property type="match status" value="1"/>
</dbReference>
<keyword evidence="12" id="KW-1185">Reference proteome</keyword>
<keyword evidence="4 10" id="KW-0812">Transmembrane</keyword>
<evidence type="ECO:0000256" key="7">
    <source>
        <dbReference type="ARBA" id="ARBA00023136"/>
    </source>
</evidence>
<dbReference type="InterPro" id="IPR009542">
    <property type="entry name" value="Spc1/SPCS1"/>
</dbReference>
<reference evidence="13" key="1">
    <citation type="submission" date="2017-02" db="UniProtKB">
        <authorList>
            <consortium name="WormBaseParasite"/>
        </authorList>
    </citation>
    <scope>IDENTIFICATION</scope>
</reference>
<dbReference type="EMBL" id="UYRS01018797">
    <property type="protein sequence ID" value="VDK40247.1"/>
    <property type="molecule type" value="Genomic_DNA"/>
</dbReference>
<dbReference type="GO" id="GO:0045047">
    <property type="term" value="P:protein targeting to ER"/>
    <property type="evidence" value="ECO:0007669"/>
    <property type="project" value="TreeGrafter"/>
</dbReference>
<evidence type="ECO:0000256" key="4">
    <source>
        <dbReference type="ARBA" id="ARBA00022692"/>
    </source>
</evidence>
<evidence type="ECO:0000256" key="2">
    <source>
        <dbReference type="ARBA" id="ARBA00005245"/>
    </source>
</evidence>
<keyword evidence="6 10" id="KW-1133">Transmembrane helix</keyword>
<gene>
    <name evidence="11" type="ORF">TASK_LOCUS8423</name>
</gene>
<keyword evidence="5" id="KW-0256">Endoplasmic reticulum</keyword>
<dbReference type="GO" id="GO:0006465">
    <property type="term" value="P:signal peptide processing"/>
    <property type="evidence" value="ECO:0007669"/>
    <property type="project" value="InterPro"/>
</dbReference>
<dbReference type="PANTHER" id="PTHR13202:SF0">
    <property type="entry name" value="SIGNAL PEPTIDASE COMPLEX SUBUNIT 1"/>
    <property type="match status" value="1"/>
</dbReference>
<evidence type="ECO:0000256" key="1">
    <source>
        <dbReference type="ARBA" id="ARBA00004477"/>
    </source>
</evidence>
<keyword evidence="7 10" id="KW-0472">Membrane</keyword>
<evidence type="ECO:0000256" key="6">
    <source>
        <dbReference type="ARBA" id="ARBA00022989"/>
    </source>
</evidence>
<comment type="function">
    <text evidence="9">Component of the signal peptidase complex (SPC) which catalyzes the cleavage of N-terminal signal sequences from nascent proteins as they are translocated into the lumen of the endoplasmic reticulum. Dispensable for SPC enzymatic activity.</text>
</comment>
<comment type="subcellular location">
    <subcellularLocation>
        <location evidence="1">Endoplasmic reticulum membrane</location>
        <topology evidence="1">Multi-pass membrane protein</topology>
    </subcellularLocation>
</comment>
<evidence type="ECO:0000256" key="9">
    <source>
        <dbReference type="ARBA" id="ARBA00045204"/>
    </source>
</evidence>
<evidence type="ECO:0000256" key="5">
    <source>
        <dbReference type="ARBA" id="ARBA00022824"/>
    </source>
</evidence>